<name>A0A7W3J1D1_9ACTN</name>
<reference evidence="1 2" key="1">
    <citation type="submission" date="2020-07" db="EMBL/GenBank/DDBJ databases">
        <title>Sequencing the genomes of 1000 actinobacteria strains.</title>
        <authorList>
            <person name="Klenk H.-P."/>
        </authorList>
    </citation>
    <scope>NUCLEOTIDE SEQUENCE [LARGE SCALE GENOMIC DNA]</scope>
    <source>
        <strain evidence="1 2">DSM 21349</strain>
    </source>
</reference>
<evidence type="ECO:0000313" key="1">
    <source>
        <dbReference type="EMBL" id="MBA8804379.1"/>
    </source>
</evidence>
<accession>A0A7W3J1D1</accession>
<sequence length="57" mass="6255">MTTILVANLTLGLVVLVVGLLQKAHHHYLERPHASFGADLSRDTDLARVLHDLDARA</sequence>
<organism evidence="1 2">
    <name type="scientific">Nocardioides ginsengisegetis</name>
    <dbReference type="NCBI Taxonomy" id="661491"/>
    <lineage>
        <taxon>Bacteria</taxon>
        <taxon>Bacillati</taxon>
        <taxon>Actinomycetota</taxon>
        <taxon>Actinomycetes</taxon>
        <taxon>Propionibacteriales</taxon>
        <taxon>Nocardioidaceae</taxon>
        <taxon>Nocardioides</taxon>
    </lineage>
</organism>
<evidence type="ECO:0000313" key="2">
    <source>
        <dbReference type="Proteomes" id="UP000580910"/>
    </source>
</evidence>
<dbReference type="EMBL" id="JACGXA010000001">
    <property type="protein sequence ID" value="MBA8804379.1"/>
    <property type="molecule type" value="Genomic_DNA"/>
</dbReference>
<dbReference type="Proteomes" id="UP000580910">
    <property type="component" value="Unassembled WGS sequence"/>
</dbReference>
<comment type="caution">
    <text evidence="1">The sequence shown here is derived from an EMBL/GenBank/DDBJ whole genome shotgun (WGS) entry which is preliminary data.</text>
</comment>
<protein>
    <submittedName>
        <fullName evidence="1">Uncharacterized protein</fullName>
    </submittedName>
</protein>
<keyword evidence="2" id="KW-1185">Reference proteome</keyword>
<gene>
    <name evidence="1" type="ORF">FB382_002670</name>
</gene>
<proteinExistence type="predicted"/>
<dbReference type="RefSeq" id="WP_182539872.1">
    <property type="nucleotide sequence ID" value="NZ_JACGXA010000001.1"/>
</dbReference>
<dbReference type="AlphaFoldDB" id="A0A7W3J1D1"/>